<organism evidence="4 5">
    <name type="scientific">Bellilinea caldifistulae</name>
    <dbReference type="NCBI Taxonomy" id="360411"/>
    <lineage>
        <taxon>Bacteria</taxon>
        <taxon>Bacillati</taxon>
        <taxon>Chloroflexota</taxon>
        <taxon>Anaerolineae</taxon>
        <taxon>Anaerolineales</taxon>
        <taxon>Anaerolineaceae</taxon>
        <taxon>Bellilinea</taxon>
    </lineage>
</organism>
<evidence type="ECO:0000313" key="4">
    <source>
        <dbReference type="EMBL" id="KPL73909.1"/>
    </source>
</evidence>
<feature type="region of interest" description="Disordered" evidence="1">
    <location>
        <begin position="249"/>
        <end position="275"/>
    </location>
</feature>
<sequence>MAAKGKRGGQIIILVALILIFAVGAVYLWLQMQQQQSAQPLPTAEPAKQMVQIVITTQFIARGEEITEAKVMMIDYPADSYVEGTFIRDIQSVIGSRARYDLQPSVPLTKAVLIEPAGGSVASFDVPKDFVAMPIPATRLTSVDNSLAPGDHVMVIGCMLLVDVDTQFQSKLPNEVGVVERPGAAGGEQAGPERASAGIIPAPDGATEGRAQLDPTLNLPLYIVPSEPQRPRLVCQTVIQDAVVLRTGQESQPQVQPTPIPQEQQQQGAQPAPVQGFGEPFPITLVVSPQDAVALNYMLLSEVTLNLALRNPTDTKPIVTDAVTQQYLMDQKNIPLPAKLPYAIEPRVDKLKMPELGPTPVPVQ</sequence>
<proteinExistence type="predicted"/>
<name>A0A0P6X3D8_9CHLR</name>
<dbReference type="STRING" id="360411.AC812_14105"/>
<dbReference type="InterPro" id="IPR013974">
    <property type="entry name" value="SAF"/>
</dbReference>
<dbReference type="Proteomes" id="UP000050514">
    <property type="component" value="Unassembled WGS sequence"/>
</dbReference>
<keyword evidence="2" id="KW-0812">Transmembrane</keyword>
<dbReference type="RefSeq" id="WP_061917680.1">
    <property type="nucleotide sequence ID" value="NZ_DF967971.1"/>
</dbReference>
<dbReference type="CDD" id="cd11614">
    <property type="entry name" value="SAF_CpaB_FlgA_like"/>
    <property type="match status" value="1"/>
</dbReference>
<feature type="domain" description="SAF" evidence="3">
    <location>
        <begin position="51"/>
        <end position="114"/>
    </location>
</feature>
<comment type="caution">
    <text evidence="4">The sequence shown here is derived from an EMBL/GenBank/DDBJ whole genome shotgun (WGS) entry which is preliminary data.</text>
</comment>
<keyword evidence="2" id="KW-0472">Membrane</keyword>
<dbReference type="SMART" id="SM00858">
    <property type="entry name" value="SAF"/>
    <property type="match status" value="1"/>
</dbReference>
<evidence type="ECO:0000259" key="3">
    <source>
        <dbReference type="SMART" id="SM00858"/>
    </source>
</evidence>
<feature type="transmembrane region" description="Helical" evidence="2">
    <location>
        <begin position="12"/>
        <end position="30"/>
    </location>
</feature>
<feature type="region of interest" description="Disordered" evidence="1">
    <location>
        <begin position="181"/>
        <end position="208"/>
    </location>
</feature>
<accession>A0A0P6X3D8</accession>
<dbReference type="EMBL" id="LGHJ01000019">
    <property type="protein sequence ID" value="KPL73909.1"/>
    <property type="molecule type" value="Genomic_DNA"/>
</dbReference>
<keyword evidence="5" id="KW-1185">Reference proteome</keyword>
<reference evidence="4 5" key="1">
    <citation type="submission" date="2015-07" db="EMBL/GenBank/DDBJ databases">
        <title>Draft genome of Bellilinea caldifistulae DSM 17877.</title>
        <authorList>
            <person name="Hemp J."/>
            <person name="Ward L.M."/>
            <person name="Pace L.A."/>
            <person name="Fischer W.W."/>
        </authorList>
    </citation>
    <scope>NUCLEOTIDE SEQUENCE [LARGE SCALE GENOMIC DNA]</scope>
    <source>
        <strain evidence="4 5">GOMI-1</strain>
    </source>
</reference>
<evidence type="ECO:0000313" key="5">
    <source>
        <dbReference type="Proteomes" id="UP000050514"/>
    </source>
</evidence>
<dbReference type="Gene3D" id="3.90.1210.10">
    <property type="entry name" value="Antifreeze-like/N-acetylneuraminic acid synthase C-terminal domain"/>
    <property type="match status" value="1"/>
</dbReference>
<dbReference type="AlphaFoldDB" id="A0A0P6X3D8"/>
<dbReference type="Pfam" id="PF08666">
    <property type="entry name" value="SAF"/>
    <property type="match status" value="1"/>
</dbReference>
<dbReference type="OrthoDB" id="154466at2"/>
<evidence type="ECO:0000256" key="1">
    <source>
        <dbReference type="SAM" id="MobiDB-lite"/>
    </source>
</evidence>
<protein>
    <recommendedName>
        <fullName evidence="3">SAF domain-containing protein</fullName>
    </recommendedName>
</protein>
<evidence type="ECO:0000256" key="2">
    <source>
        <dbReference type="SAM" id="Phobius"/>
    </source>
</evidence>
<gene>
    <name evidence="4" type="ORF">AC812_14105</name>
</gene>
<feature type="compositionally biased region" description="Low complexity" evidence="1">
    <location>
        <begin position="252"/>
        <end position="275"/>
    </location>
</feature>
<keyword evidence="2" id="KW-1133">Transmembrane helix</keyword>